<protein>
    <submittedName>
        <fullName evidence="13">Beta-4C adrenergic receptor-like</fullName>
    </submittedName>
</protein>
<dbReference type="Proteomes" id="UP001165740">
    <property type="component" value="Chromosome 17"/>
</dbReference>
<feature type="transmembrane region" description="Helical" evidence="10">
    <location>
        <begin position="364"/>
        <end position="385"/>
    </location>
</feature>
<evidence type="ECO:0000256" key="8">
    <source>
        <dbReference type="ARBA" id="ARBA00023170"/>
    </source>
</evidence>
<feature type="transmembrane region" description="Helical" evidence="10">
    <location>
        <begin position="105"/>
        <end position="127"/>
    </location>
</feature>
<accession>A0A9W2ZBX4</accession>
<feature type="transmembrane region" description="Helical" evidence="10">
    <location>
        <begin position="205"/>
        <end position="226"/>
    </location>
</feature>
<keyword evidence="2" id="KW-1003">Cell membrane</keyword>
<keyword evidence="8" id="KW-0675">Receptor</keyword>
<organism evidence="12 13">
    <name type="scientific">Biomphalaria glabrata</name>
    <name type="common">Bloodfluke planorb</name>
    <name type="synonym">Freshwater snail</name>
    <dbReference type="NCBI Taxonomy" id="6526"/>
    <lineage>
        <taxon>Eukaryota</taxon>
        <taxon>Metazoa</taxon>
        <taxon>Spiralia</taxon>
        <taxon>Lophotrochozoa</taxon>
        <taxon>Mollusca</taxon>
        <taxon>Gastropoda</taxon>
        <taxon>Heterobranchia</taxon>
        <taxon>Euthyneura</taxon>
        <taxon>Panpulmonata</taxon>
        <taxon>Hygrophila</taxon>
        <taxon>Lymnaeoidea</taxon>
        <taxon>Planorbidae</taxon>
        <taxon>Biomphalaria</taxon>
    </lineage>
</organism>
<feature type="transmembrane region" description="Helical" evidence="10">
    <location>
        <begin position="328"/>
        <end position="352"/>
    </location>
</feature>
<evidence type="ECO:0000256" key="5">
    <source>
        <dbReference type="ARBA" id="ARBA00023040"/>
    </source>
</evidence>
<dbReference type="GeneID" id="106058067"/>
<dbReference type="GO" id="GO:0004930">
    <property type="term" value="F:G protein-coupled receptor activity"/>
    <property type="evidence" value="ECO:0007669"/>
    <property type="project" value="UniProtKB-KW"/>
</dbReference>
<keyword evidence="9" id="KW-0807">Transducer</keyword>
<proteinExistence type="predicted"/>
<evidence type="ECO:0000313" key="12">
    <source>
        <dbReference type="Proteomes" id="UP001165740"/>
    </source>
</evidence>
<feature type="transmembrane region" description="Helical" evidence="10">
    <location>
        <begin position="65"/>
        <end position="85"/>
    </location>
</feature>
<dbReference type="AlphaFoldDB" id="A0A9W2ZBX4"/>
<reference evidence="13" key="1">
    <citation type="submission" date="2025-08" db="UniProtKB">
        <authorList>
            <consortium name="RefSeq"/>
        </authorList>
    </citation>
    <scope>IDENTIFICATION</scope>
</reference>
<dbReference type="InterPro" id="IPR017452">
    <property type="entry name" value="GPCR_Rhodpsn_7TM"/>
</dbReference>
<dbReference type="InterPro" id="IPR000276">
    <property type="entry name" value="GPCR_Rhodpsn"/>
</dbReference>
<feature type="domain" description="G-protein coupled receptors family 1 profile" evidence="11">
    <location>
        <begin position="42"/>
        <end position="383"/>
    </location>
</feature>
<evidence type="ECO:0000259" key="11">
    <source>
        <dbReference type="PROSITE" id="PS50262"/>
    </source>
</evidence>
<sequence>MSQNNTTNCNVDLERPHISQNSLVLVAIGSILGVISVLTFVANVSFIAVVCLYRRKYKIRERNKSQILMMSLATSDAIIGGFMMPQVVHIILNNGEWNYRIESCLAFLFMDKLLSAVSLYHVAFMAFDRYLAASKPIIYHRLKTTTMIYFAVTAWSVPLITSIGILSMGFLHFNVQERLVCMDMANTCTNYLTGFRVLVEQVFQLWIPVVMLYTLYLLIVRQIYWLDQQFLKKFRVLDFTKADRSNNAPSAKAELADDIGVEEVRVSCNPEVLGEKPKTDAEFESIDDDEVAPKNVCKEKETRRSDESYNSEVSFPTLPRRKQSSVKAYSTIGCIVLAFTIAWVPFGIYYFIVFSMNIEMQPMVYISFSILNYANSLFNPICYCFTMSVREAYRDALRCSRQRQFIFVTSGVYEVSQG</sequence>
<evidence type="ECO:0000256" key="7">
    <source>
        <dbReference type="ARBA" id="ARBA00023157"/>
    </source>
</evidence>
<dbReference type="SMART" id="SM01381">
    <property type="entry name" value="7TM_GPCR_Srsx"/>
    <property type="match status" value="1"/>
</dbReference>
<keyword evidence="6 10" id="KW-0472">Membrane</keyword>
<evidence type="ECO:0000256" key="4">
    <source>
        <dbReference type="ARBA" id="ARBA00022989"/>
    </source>
</evidence>
<dbReference type="PANTHER" id="PTHR24248">
    <property type="entry name" value="ADRENERGIC RECEPTOR-RELATED G-PROTEIN COUPLED RECEPTOR"/>
    <property type="match status" value="1"/>
</dbReference>
<feature type="transmembrane region" description="Helical" evidence="10">
    <location>
        <begin position="23"/>
        <end position="53"/>
    </location>
</feature>
<evidence type="ECO:0000256" key="10">
    <source>
        <dbReference type="SAM" id="Phobius"/>
    </source>
</evidence>
<keyword evidence="3 10" id="KW-0812">Transmembrane</keyword>
<dbReference type="PANTHER" id="PTHR24248:SF125">
    <property type="entry name" value="DOPAMINE D2-LIKE RECEPTOR"/>
    <property type="match status" value="1"/>
</dbReference>
<evidence type="ECO:0000256" key="6">
    <source>
        <dbReference type="ARBA" id="ARBA00023136"/>
    </source>
</evidence>
<evidence type="ECO:0000256" key="1">
    <source>
        <dbReference type="ARBA" id="ARBA00004651"/>
    </source>
</evidence>
<name>A0A9W2ZBX4_BIOGL</name>
<keyword evidence="7" id="KW-1015">Disulfide bond</keyword>
<dbReference type="RefSeq" id="XP_055872466.1">
    <property type="nucleotide sequence ID" value="XM_056016491.1"/>
</dbReference>
<dbReference type="Pfam" id="PF00001">
    <property type="entry name" value="7tm_1"/>
    <property type="match status" value="1"/>
</dbReference>
<dbReference type="PRINTS" id="PR00237">
    <property type="entry name" value="GPCRRHODOPSN"/>
</dbReference>
<dbReference type="PROSITE" id="PS50262">
    <property type="entry name" value="G_PROTEIN_RECEP_F1_2"/>
    <property type="match status" value="1"/>
</dbReference>
<dbReference type="CDD" id="cd00637">
    <property type="entry name" value="7tm_classA_rhodopsin-like"/>
    <property type="match status" value="1"/>
</dbReference>
<evidence type="ECO:0000256" key="2">
    <source>
        <dbReference type="ARBA" id="ARBA00022475"/>
    </source>
</evidence>
<feature type="transmembrane region" description="Helical" evidence="10">
    <location>
        <begin position="148"/>
        <end position="173"/>
    </location>
</feature>
<evidence type="ECO:0000313" key="13">
    <source>
        <dbReference type="RefSeq" id="XP_055872466.1"/>
    </source>
</evidence>
<comment type="subcellular location">
    <subcellularLocation>
        <location evidence="1">Cell membrane</location>
        <topology evidence="1">Multi-pass membrane protein</topology>
    </subcellularLocation>
</comment>
<dbReference type="GO" id="GO:0001591">
    <property type="term" value="F:dopamine neurotransmitter receptor activity, coupled via Gi/Go"/>
    <property type="evidence" value="ECO:0007669"/>
    <property type="project" value="TreeGrafter"/>
</dbReference>
<keyword evidence="5" id="KW-0297">G-protein coupled receptor</keyword>
<gene>
    <name evidence="13" type="primary">LOC106058067</name>
</gene>
<dbReference type="Gene3D" id="1.20.1070.10">
    <property type="entry name" value="Rhodopsin 7-helix transmembrane proteins"/>
    <property type="match status" value="1"/>
</dbReference>
<evidence type="ECO:0000256" key="9">
    <source>
        <dbReference type="ARBA" id="ARBA00023224"/>
    </source>
</evidence>
<evidence type="ECO:0000256" key="3">
    <source>
        <dbReference type="ARBA" id="ARBA00022692"/>
    </source>
</evidence>
<dbReference type="GO" id="GO:0045202">
    <property type="term" value="C:synapse"/>
    <property type="evidence" value="ECO:0007669"/>
    <property type="project" value="GOC"/>
</dbReference>
<dbReference type="OrthoDB" id="10071887at2759"/>
<keyword evidence="4 10" id="KW-1133">Transmembrane helix</keyword>
<keyword evidence="12" id="KW-1185">Reference proteome</keyword>
<dbReference type="SUPFAM" id="SSF81321">
    <property type="entry name" value="Family A G protein-coupled receptor-like"/>
    <property type="match status" value="1"/>
</dbReference>
<dbReference type="GO" id="GO:0005886">
    <property type="term" value="C:plasma membrane"/>
    <property type="evidence" value="ECO:0007669"/>
    <property type="project" value="UniProtKB-SubCell"/>
</dbReference>